<dbReference type="Gene3D" id="3.10.129.110">
    <property type="entry name" value="Polyketide synthase dehydratase"/>
    <property type="match status" value="1"/>
</dbReference>
<comment type="caution">
    <text evidence="1">Lacks conserved residue(s) required for the propagation of feature annotation.</text>
</comment>
<protein>
    <recommendedName>
        <fullName evidence="2">PKS/mFAS DH domain-containing protein</fullName>
    </recommendedName>
</protein>
<keyword evidence="4" id="KW-1185">Reference proteome</keyword>
<dbReference type="InterPro" id="IPR049900">
    <property type="entry name" value="PKS_mFAS_DH"/>
</dbReference>
<feature type="region of interest" description="N-terminal hotdog fold" evidence="1">
    <location>
        <position position="1"/>
    </location>
</feature>
<gene>
    <name evidence="3" type="ORF">RRF57_013397</name>
</gene>
<organism evidence="3 4">
    <name type="scientific">Xylaria bambusicola</name>
    <dbReference type="NCBI Taxonomy" id="326684"/>
    <lineage>
        <taxon>Eukaryota</taxon>
        <taxon>Fungi</taxon>
        <taxon>Dikarya</taxon>
        <taxon>Ascomycota</taxon>
        <taxon>Pezizomycotina</taxon>
        <taxon>Sordariomycetes</taxon>
        <taxon>Xylariomycetidae</taxon>
        <taxon>Xylariales</taxon>
        <taxon>Xylariaceae</taxon>
        <taxon>Xylaria</taxon>
    </lineage>
</organism>
<evidence type="ECO:0000256" key="1">
    <source>
        <dbReference type="PROSITE-ProRule" id="PRU01363"/>
    </source>
</evidence>
<name>A0AAN7ZBL0_9PEZI</name>
<dbReference type="InterPro" id="IPR049551">
    <property type="entry name" value="PKS_DH_C"/>
</dbReference>
<comment type="caution">
    <text evidence="3">The sequence shown here is derived from an EMBL/GenBank/DDBJ whole genome shotgun (WGS) entry which is preliminary data.</text>
</comment>
<sequence>MLYDTIFVRVVTYSDTYQTIDYLELSDNGKSVWGSFRLRQKAILHRDDCVSKPVFVDALLHAARFLANCSVKIADVCIYVAIKNVRLYDDEIDYSEAFRLYTEISSTHNTVIGNSYAYDGDGILVVSVQGITFRYLNKEGFTRPLYSATTLPCHHNTRKFRNILTQTRLTPTA</sequence>
<evidence type="ECO:0000313" key="4">
    <source>
        <dbReference type="Proteomes" id="UP001305414"/>
    </source>
</evidence>
<dbReference type="Proteomes" id="UP001305414">
    <property type="component" value="Unassembled WGS sequence"/>
</dbReference>
<dbReference type="AlphaFoldDB" id="A0AAN7ZBL0"/>
<reference evidence="3 4" key="1">
    <citation type="submission" date="2023-10" db="EMBL/GenBank/DDBJ databases">
        <title>Draft genome sequence of Xylaria bambusicola isolate GMP-LS, the root and basal stem rot pathogen of sugarcane in Indonesia.</title>
        <authorList>
            <person name="Selvaraj P."/>
            <person name="Muralishankar V."/>
            <person name="Muruganantham S."/>
            <person name="Sp S."/>
            <person name="Haryani S."/>
            <person name="Lau K.J.X."/>
            <person name="Naqvi N.I."/>
        </authorList>
    </citation>
    <scope>NUCLEOTIDE SEQUENCE [LARGE SCALE GENOMIC DNA]</scope>
    <source>
        <strain evidence="3">GMP-LS</strain>
    </source>
</reference>
<dbReference type="EMBL" id="JAWHQM010000233">
    <property type="protein sequence ID" value="KAK5637682.1"/>
    <property type="molecule type" value="Genomic_DNA"/>
</dbReference>
<feature type="region of interest" description="C-terminal hotdog fold" evidence="1">
    <location>
        <begin position="1"/>
        <end position="142"/>
    </location>
</feature>
<evidence type="ECO:0000259" key="2">
    <source>
        <dbReference type="PROSITE" id="PS52019"/>
    </source>
</evidence>
<dbReference type="Pfam" id="PF14765">
    <property type="entry name" value="PS-DH"/>
    <property type="match status" value="1"/>
</dbReference>
<dbReference type="InterPro" id="IPR042104">
    <property type="entry name" value="PKS_dehydratase_sf"/>
</dbReference>
<proteinExistence type="predicted"/>
<dbReference type="PROSITE" id="PS52019">
    <property type="entry name" value="PKS_MFAS_DH"/>
    <property type="match status" value="1"/>
</dbReference>
<accession>A0AAN7ZBL0</accession>
<evidence type="ECO:0000313" key="3">
    <source>
        <dbReference type="EMBL" id="KAK5637682.1"/>
    </source>
</evidence>
<feature type="domain" description="PKS/mFAS DH" evidence="2">
    <location>
        <begin position="1"/>
        <end position="142"/>
    </location>
</feature>